<name>A0A545TH30_9GAMM</name>
<sequence>MSDKNTKWKKQEKAAKATQVAFDVSESVHKFIQKSSVDDNLKSSDFIRKVLGLEYKAKKVRPRLTLTLSDSDYAVLGKSFNIDPSDHIAIKHAVTKLLVDLANSHSKK</sequence>
<proteinExistence type="predicted"/>
<dbReference type="OrthoDB" id="5624951at2"/>
<gene>
    <name evidence="1" type="ORF">FLL45_00600</name>
</gene>
<protein>
    <submittedName>
        <fullName evidence="1">Uncharacterized protein</fullName>
    </submittedName>
</protein>
<dbReference type="EMBL" id="VIKR01000001">
    <property type="protein sequence ID" value="TQV76496.1"/>
    <property type="molecule type" value="Genomic_DNA"/>
</dbReference>
<comment type="caution">
    <text evidence="1">The sequence shown here is derived from an EMBL/GenBank/DDBJ whole genome shotgun (WGS) entry which is preliminary data.</text>
</comment>
<organism evidence="1 2">
    <name type="scientific">Aliikangiella marina</name>
    <dbReference type="NCBI Taxonomy" id="1712262"/>
    <lineage>
        <taxon>Bacteria</taxon>
        <taxon>Pseudomonadati</taxon>
        <taxon>Pseudomonadota</taxon>
        <taxon>Gammaproteobacteria</taxon>
        <taxon>Oceanospirillales</taxon>
        <taxon>Pleioneaceae</taxon>
        <taxon>Aliikangiella</taxon>
    </lineage>
</organism>
<accession>A0A545TH30</accession>
<evidence type="ECO:0000313" key="1">
    <source>
        <dbReference type="EMBL" id="TQV76496.1"/>
    </source>
</evidence>
<dbReference type="AlphaFoldDB" id="A0A545TH30"/>
<dbReference type="Proteomes" id="UP000317839">
    <property type="component" value="Unassembled WGS sequence"/>
</dbReference>
<keyword evidence="2" id="KW-1185">Reference proteome</keyword>
<dbReference type="RefSeq" id="WP_142887856.1">
    <property type="nucleotide sequence ID" value="NZ_VIKR01000001.1"/>
</dbReference>
<reference evidence="1 2" key="1">
    <citation type="submission" date="2019-06" db="EMBL/GenBank/DDBJ databases">
        <title>Draft genome of Aliikangiella marina GYP-15.</title>
        <authorList>
            <person name="Wang G."/>
        </authorList>
    </citation>
    <scope>NUCLEOTIDE SEQUENCE [LARGE SCALE GENOMIC DNA]</scope>
    <source>
        <strain evidence="1 2">GYP-15</strain>
    </source>
</reference>
<evidence type="ECO:0000313" key="2">
    <source>
        <dbReference type="Proteomes" id="UP000317839"/>
    </source>
</evidence>